<gene>
    <name evidence="1" type="ORF">A4U43_C07F29810</name>
</gene>
<sequence length="77" mass="8251">MEICQRLSGGEAAKHGCGAARQREGPRSGSVAIDQGLLAIGIRATSHGLLVMGMDCWEWPWPWADDHGHGHEGSSEE</sequence>
<organism evidence="1 2">
    <name type="scientific">Asparagus officinalis</name>
    <name type="common">Garden asparagus</name>
    <dbReference type="NCBI Taxonomy" id="4686"/>
    <lineage>
        <taxon>Eukaryota</taxon>
        <taxon>Viridiplantae</taxon>
        <taxon>Streptophyta</taxon>
        <taxon>Embryophyta</taxon>
        <taxon>Tracheophyta</taxon>
        <taxon>Spermatophyta</taxon>
        <taxon>Magnoliopsida</taxon>
        <taxon>Liliopsida</taxon>
        <taxon>Asparagales</taxon>
        <taxon>Asparagaceae</taxon>
        <taxon>Asparagoideae</taxon>
        <taxon>Asparagus</taxon>
    </lineage>
</organism>
<reference evidence="2" key="1">
    <citation type="journal article" date="2017" name="Nat. Commun.">
        <title>The asparagus genome sheds light on the origin and evolution of a young Y chromosome.</title>
        <authorList>
            <person name="Harkess A."/>
            <person name="Zhou J."/>
            <person name="Xu C."/>
            <person name="Bowers J.E."/>
            <person name="Van der Hulst R."/>
            <person name="Ayyampalayam S."/>
            <person name="Mercati F."/>
            <person name="Riccardi P."/>
            <person name="McKain M.R."/>
            <person name="Kakrana A."/>
            <person name="Tang H."/>
            <person name="Ray J."/>
            <person name="Groenendijk J."/>
            <person name="Arikit S."/>
            <person name="Mathioni S.M."/>
            <person name="Nakano M."/>
            <person name="Shan H."/>
            <person name="Telgmann-Rauber A."/>
            <person name="Kanno A."/>
            <person name="Yue Z."/>
            <person name="Chen H."/>
            <person name="Li W."/>
            <person name="Chen Y."/>
            <person name="Xu X."/>
            <person name="Zhang Y."/>
            <person name="Luo S."/>
            <person name="Chen H."/>
            <person name="Gao J."/>
            <person name="Mao Z."/>
            <person name="Pires J.C."/>
            <person name="Luo M."/>
            <person name="Kudrna D."/>
            <person name="Wing R.A."/>
            <person name="Meyers B.C."/>
            <person name="Yi K."/>
            <person name="Kong H."/>
            <person name="Lavrijsen P."/>
            <person name="Sunseri F."/>
            <person name="Falavigna A."/>
            <person name="Ye Y."/>
            <person name="Leebens-Mack J.H."/>
            <person name="Chen G."/>
        </authorList>
    </citation>
    <scope>NUCLEOTIDE SEQUENCE [LARGE SCALE GENOMIC DNA]</scope>
    <source>
        <strain evidence="2">cv. DH0086</strain>
    </source>
</reference>
<dbReference type="AlphaFoldDB" id="A0A5P1EFV2"/>
<accession>A0A5P1EFV2</accession>
<proteinExistence type="predicted"/>
<evidence type="ECO:0000313" key="2">
    <source>
        <dbReference type="Proteomes" id="UP000243459"/>
    </source>
</evidence>
<evidence type="ECO:0000313" key="1">
    <source>
        <dbReference type="EMBL" id="ONK64778.1"/>
    </source>
</evidence>
<dbReference type="Proteomes" id="UP000243459">
    <property type="component" value="Chromosome 7"/>
</dbReference>
<keyword evidence="2" id="KW-1185">Reference proteome</keyword>
<dbReference type="EMBL" id="CM007387">
    <property type="protein sequence ID" value="ONK64778.1"/>
    <property type="molecule type" value="Genomic_DNA"/>
</dbReference>
<dbReference type="Gramene" id="ONK64778">
    <property type="protein sequence ID" value="ONK64778"/>
    <property type="gene ID" value="A4U43_C07F29810"/>
</dbReference>
<protein>
    <submittedName>
        <fullName evidence="1">Uncharacterized protein</fullName>
    </submittedName>
</protein>
<name>A0A5P1EFV2_ASPOF</name>